<dbReference type="PRINTS" id="PR00364">
    <property type="entry name" value="DISEASERSIST"/>
</dbReference>
<feature type="domain" description="Disease resistance N-terminal" evidence="7">
    <location>
        <begin position="18"/>
        <end position="104"/>
    </location>
</feature>
<dbReference type="SUPFAM" id="SSF52540">
    <property type="entry name" value="P-loop containing nucleoside triphosphate hydrolases"/>
    <property type="match status" value="1"/>
</dbReference>
<dbReference type="SUPFAM" id="SSF52047">
    <property type="entry name" value="RNI-like"/>
    <property type="match status" value="1"/>
</dbReference>
<keyword evidence="3" id="KW-0547">Nucleotide-binding</keyword>
<dbReference type="Pfam" id="PF23559">
    <property type="entry name" value="WHD_DRP"/>
    <property type="match status" value="1"/>
</dbReference>
<dbReference type="InterPro" id="IPR042197">
    <property type="entry name" value="Apaf_helical"/>
</dbReference>
<gene>
    <name evidence="11" type="ORF">SLEP1_g52320</name>
</gene>
<evidence type="ECO:0008006" key="13">
    <source>
        <dbReference type="Google" id="ProtNLM"/>
    </source>
</evidence>
<dbReference type="Gene3D" id="1.20.5.4130">
    <property type="match status" value="1"/>
</dbReference>
<feature type="domain" description="NB-ARC" evidence="6">
    <location>
        <begin position="187"/>
        <end position="356"/>
    </location>
</feature>
<protein>
    <recommendedName>
        <fullName evidence="13">Disease resistance RPP13-like protein 1</fullName>
    </recommendedName>
</protein>
<name>A0AAV5M6Y3_9ROSI</name>
<evidence type="ECO:0000259" key="9">
    <source>
        <dbReference type="Pfam" id="PF23598"/>
    </source>
</evidence>
<dbReference type="InterPro" id="IPR002182">
    <property type="entry name" value="NB-ARC"/>
</dbReference>
<evidence type="ECO:0000256" key="2">
    <source>
        <dbReference type="ARBA" id="ARBA00022737"/>
    </source>
</evidence>
<sequence>MELGSMVVHPLLSASFEWLLQKVDNFTSSRSHRLQEEVHVELQKWKSFLPHIRDVLIDAEEKQRAVNSIKTWLDDLKDLAYDMEDILEEFTTNGLRSSLIAAPQCASTTSRCILACFSSFEHSDSMFDSNTISKVKAISNRLLSMTERSNILGLLSLTMQAGERPDKVDVARVPTSSLPDSHVYGRETDKVAVLQKLLNNESSSQGYSVIPIVGMGGIGKTTLAKNVYNEVGQGSFELKAWVCVSDRSDVLGITRSILEAVSRRQHDLRDLNLLQEELKKELSSKKFLLVLDDVWNESYRQWDTLQKPFQSGSAGSKIVVTTRSKRVAEIMGGNDRIHYLKELDYKQCLSIFAQHALGEDNFDAHPYLEEVGEEIVERCKGLPLVAKLLGGLLRGNQDLEYWKYISKSEMLNLDDIKSGILPPLMLSYYHLPSYLKQCFAYCALFPKDYPFKEDELIMLWMAEGLLRQKLRDRNRLEEIGLQYFQELLSRSFFQQSSGNELEYVMHDLIHDLAQVVAGRTCHKLENMSEVDKIFEVQFEKVRYLSFYCGYLDISNKFEVLKEVKSLRTLIPADPEAGMCHLSKIVVLDMIPELRCLRALSLRGYLIRKLPDSIKDLKFLKYLDLSETKIQSLPESIVFLLRLQTLLLFYCQSFSKFPVTIGNLINLHHLDLRGTDSLQEMPSGIANLRDLLTLGKFIVGKENGSVKLSDLENLSQLKGELSILDLHNVSNAHDARKASLGKIDGLDWLLLQWTSDFRSSRNEDKEMEVLRWLKPHLKLKSLSIICYGGKEFPSWISCPLFSNLSYLKLCKCRRSTSLPSLGQLPGLKELIVEGMDAIETVDSKFYGHGTFQSLESLEFRDMLVWEEWTSTTGGGVGFPRLRELVIINCPELKGQLPNHLSRLIRLVISRCPELRCPSSMNLQSLQKLNILDCNVAFLNSFAALISLTSLEIKRISGLVCLARSFIESLIAVEYVEIKECLELTCLWEEGAEIENLARLERMNIESCPLLVSLTGKEHGLLPFNLKHLILSSCKALESLTDAMMMKVDGSSSSNNMLRLESLSIYNCDSLKSLPTTMVKHLTINGCVNFESLPDGVLLQDDGDGNSNLESLIIEELPSLNSVGSGHLPASLKKFTGKDCKRLESFPERMLQHCTGLESLVIWNCEVLRSLSLDGLSNLRDLQIWGCAVLEFFPEMGLSLPNLRSLTIVCCPGLERILDGGFPPNLTDLILANCQNLNSLPNTMNELTSIQKLMIVDCPGIKSIPDGGFPPNLTRLDLDGEHLKQPAVKWGLRNLTSLQSFAIRDTCPPPDIVLPSSLTCLRIEKAKNLKSIPRGLLQNLNSLQSLQIWWCPKLRSLPREGLPPSLGSLSITGCLLLNRQRFEEKGEYWSLTRTIPLVEIDAYEL</sequence>
<dbReference type="EMBL" id="BPVZ01000191">
    <property type="protein sequence ID" value="GKV45212.1"/>
    <property type="molecule type" value="Genomic_DNA"/>
</dbReference>
<dbReference type="Proteomes" id="UP001054252">
    <property type="component" value="Unassembled WGS sequence"/>
</dbReference>
<evidence type="ECO:0000259" key="10">
    <source>
        <dbReference type="Pfam" id="PF25019"/>
    </source>
</evidence>
<keyword evidence="4" id="KW-0611">Plant defense</keyword>
<keyword evidence="5" id="KW-0067">ATP-binding</keyword>
<dbReference type="Pfam" id="PF18052">
    <property type="entry name" value="Rx_N"/>
    <property type="match status" value="1"/>
</dbReference>
<keyword evidence="2" id="KW-0677">Repeat</keyword>
<evidence type="ECO:0000256" key="3">
    <source>
        <dbReference type="ARBA" id="ARBA00022741"/>
    </source>
</evidence>
<dbReference type="Gene3D" id="3.80.10.10">
    <property type="entry name" value="Ribonuclease Inhibitor"/>
    <property type="match status" value="5"/>
</dbReference>
<dbReference type="Pfam" id="PF23598">
    <property type="entry name" value="LRR_14"/>
    <property type="match status" value="1"/>
</dbReference>
<dbReference type="InterPro" id="IPR027417">
    <property type="entry name" value="P-loop_NTPase"/>
</dbReference>
<dbReference type="InterPro" id="IPR055414">
    <property type="entry name" value="LRR_R13L4/SHOC2-like"/>
</dbReference>
<dbReference type="GO" id="GO:0043531">
    <property type="term" value="F:ADP binding"/>
    <property type="evidence" value="ECO:0007669"/>
    <property type="project" value="InterPro"/>
</dbReference>
<dbReference type="GO" id="GO:0005524">
    <property type="term" value="F:ATP binding"/>
    <property type="evidence" value="ECO:0007669"/>
    <property type="project" value="UniProtKB-KW"/>
</dbReference>
<accession>A0AAV5M6Y3</accession>
<dbReference type="SUPFAM" id="SSF52058">
    <property type="entry name" value="L domain-like"/>
    <property type="match status" value="2"/>
</dbReference>
<evidence type="ECO:0000256" key="4">
    <source>
        <dbReference type="ARBA" id="ARBA00022821"/>
    </source>
</evidence>
<dbReference type="Gene3D" id="1.10.8.430">
    <property type="entry name" value="Helical domain of apoptotic protease-activating factors"/>
    <property type="match status" value="1"/>
</dbReference>
<dbReference type="InterPro" id="IPR036388">
    <property type="entry name" value="WH-like_DNA-bd_sf"/>
</dbReference>
<evidence type="ECO:0000313" key="12">
    <source>
        <dbReference type="Proteomes" id="UP001054252"/>
    </source>
</evidence>
<dbReference type="PANTHER" id="PTHR36766">
    <property type="entry name" value="PLANT BROAD-SPECTRUM MILDEW RESISTANCE PROTEIN RPW8"/>
    <property type="match status" value="1"/>
</dbReference>
<dbReference type="FunFam" id="3.40.50.300:FF:001091">
    <property type="entry name" value="Probable disease resistance protein At1g61300"/>
    <property type="match status" value="1"/>
</dbReference>
<dbReference type="Pfam" id="PF00931">
    <property type="entry name" value="NB-ARC"/>
    <property type="match status" value="1"/>
</dbReference>
<keyword evidence="1" id="KW-0433">Leucine-rich repeat</keyword>
<reference evidence="11 12" key="1">
    <citation type="journal article" date="2021" name="Commun. Biol.">
        <title>The genome of Shorea leprosula (Dipterocarpaceae) highlights the ecological relevance of drought in aseasonal tropical rainforests.</title>
        <authorList>
            <person name="Ng K.K.S."/>
            <person name="Kobayashi M.J."/>
            <person name="Fawcett J.A."/>
            <person name="Hatakeyama M."/>
            <person name="Paape T."/>
            <person name="Ng C.H."/>
            <person name="Ang C.C."/>
            <person name="Tnah L.H."/>
            <person name="Lee C.T."/>
            <person name="Nishiyama T."/>
            <person name="Sese J."/>
            <person name="O'Brien M.J."/>
            <person name="Copetti D."/>
            <person name="Mohd Noor M.I."/>
            <person name="Ong R.C."/>
            <person name="Putra M."/>
            <person name="Sireger I.Z."/>
            <person name="Indrioko S."/>
            <person name="Kosugi Y."/>
            <person name="Izuno A."/>
            <person name="Isagi Y."/>
            <person name="Lee S.L."/>
            <person name="Shimizu K.K."/>
        </authorList>
    </citation>
    <scope>NUCLEOTIDE SEQUENCE [LARGE SCALE GENOMIC DNA]</scope>
    <source>
        <strain evidence="11">214</strain>
    </source>
</reference>
<evidence type="ECO:0000259" key="7">
    <source>
        <dbReference type="Pfam" id="PF18052"/>
    </source>
</evidence>
<dbReference type="InterPro" id="IPR056789">
    <property type="entry name" value="LRR_R13L1-DRL21"/>
</dbReference>
<feature type="domain" description="Disease resistance R13L4/SHOC-2-like LRR" evidence="9">
    <location>
        <begin position="579"/>
        <end position="676"/>
    </location>
</feature>
<dbReference type="Pfam" id="PF25019">
    <property type="entry name" value="LRR_R13L1-DRL21"/>
    <property type="match status" value="1"/>
</dbReference>
<dbReference type="Gene3D" id="3.40.50.300">
    <property type="entry name" value="P-loop containing nucleotide triphosphate hydrolases"/>
    <property type="match status" value="1"/>
</dbReference>
<dbReference type="InterPro" id="IPR041118">
    <property type="entry name" value="Rx_N"/>
</dbReference>
<keyword evidence="12" id="KW-1185">Reference proteome</keyword>
<evidence type="ECO:0000256" key="1">
    <source>
        <dbReference type="ARBA" id="ARBA00022614"/>
    </source>
</evidence>
<evidence type="ECO:0000259" key="8">
    <source>
        <dbReference type="Pfam" id="PF23559"/>
    </source>
</evidence>
<dbReference type="GO" id="GO:0051707">
    <property type="term" value="P:response to other organism"/>
    <property type="evidence" value="ECO:0007669"/>
    <property type="project" value="UniProtKB-ARBA"/>
</dbReference>
<evidence type="ECO:0000256" key="5">
    <source>
        <dbReference type="ARBA" id="ARBA00022840"/>
    </source>
</evidence>
<comment type="caution">
    <text evidence="11">The sequence shown here is derived from an EMBL/GenBank/DDBJ whole genome shotgun (WGS) entry which is preliminary data.</text>
</comment>
<proteinExistence type="predicted"/>
<feature type="domain" description="R13L1/DRL21-like LRR repeat region" evidence="10">
    <location>
        <begin position="707"/>
        <end position="834"/>
    </location>
</feature>
<evidence type="ECO:0000259" key="6">
    <source>
        <dbReference type="Pfam" id="PF00931"/>
    </source>
</evidence>
<organism evidence="11 12">
    <name type="scientific">Rubroshorea leprosula</name>
    <dbReference type="NCBI Taxonomy" id="152421"/>
    <lineage>
        <taxon>Eukaryota</taxon>
        <taxon>Viridiplantae</taxon>
        <taxon>Streptophyta</taxon>
        <taxon>Embryophyta</taxon>
        <taxon>Tracheophyta</taxon>
        <taxon>Spermatophyta</taxon>
        <taxon>Magnoliopsida</taxon>
        <taxon>eudicotyledons</taxon>
        <taxon>Gunneridae</taxon>
        <taxon>Pentapetalae</taxon>
        <taxon>rosids</taxon>
        <taxon>malvids</taxon>
        <taxon>Malvales</taxon>
        <taxon>Dipterocarpaceae</taxon>
        <taxon>Rubroshorea</taxon>
    </lineage>
</organism>
<dbReference type="Gene3D" id="1.10.10.10">
    <property type="entry name" value="Winged helix-like DNA-binding domain superfamily/Winged helix DNA-binding domain"/>
    <property type="match status" value="1"/>
</dbReference>
<dbReference type="InterPro" id="IPR058922">
    <property type="entry name" value="WHD_DRP"/>
</dbReference>
<dbReference type="InterPro" id="IPR032675">
    <property type="entry name" value="LRR_dom_sf"/>
</dbReference>
<dbReference type="GO" id="GO:0006952">
    <property type="term" value="P:defense response"/>
    <property type="evidence" value="ECO:0007669"/>
    <property type="project" value="UniProtKB-KW"/>
</dbReference>
<feature type="domain" description="Disease resistance protein winged helix" evidence="8">
    <location>
        <begin position="444"/>
        <end position="513"/>
    </location>
</feature>
<evidence type="ECO:0000313" key="11">
    <source>
        <dbReference type="EMBL" id="GKV45212.1"/>
    </source>
</evidence>
<dbReference type="FunFam" id="1.10.10.10:FF:000322">
    <property type="entry name" value="Probable disease resistance protein At1g63360"/>
    <property type="match status" value="1"/>
</dbReference>
<dbReference type="PANTHER" id="PTHR36766:SF51">
    <property type="entry name" value="DISEASE RESISTANCE RPP13-LIKE PROTEIN 1"/>
    <property type="match status" value="1"/>
</dbReference>